<proteinExistence type="predicted"/>
<sequence length="117" mass="12962">YSSGLSFRLLRISHSREPDSNSSNNEIPSRQNATLSYWRYRFRWTQTRVTASGYPSILVVTLPTLVKNTFSPNTSGGRRLNNEISGDAFASLLLPGTGSCGIIFASKSDGKWDMLDP</sequence>
<accession>A0A151XEK4</accession>
<feature type="non-terminal residue" evidence="1">
    <location>
        <position position="1"/>
    </location>
</feature>
<reference evidence="1 2" key="1">
    <citation type="submission" date="2015-09" db="EMBL/GenBank/DDBJ databases">
        <title>Trachymyrmex zeteki WGS genome.</title>
        <authorList>
            <person name="Nygaard S."/>
            <person name="Hu H."/>
            <person name="Boomsma J."/>
            <person name="Zhang G."/>
        </authorList>
    </citation>
    <scope>NUCLEOTIDE SEQUENCE [LARGE SCALE GENOMIC DNA]</scope>
    <source>
        <strain evidence="1">Tzet28-1</strain>
        <tissue evidence="1">Whole body</tissue>
    </source>
</reference>
<dbReference type="Proteomes" id="UP000075809">
    <property type="component" value="Unassembled WGS sequence"/>
</dbReference>
<keyword evidence="2" id="KW-1185">Reference proteome</keyword>
<gene>
    <name evidence="1" type="ORF">ALC60_02346</name>
</gene>
<evidence type="ECO:0000313" key="1">
    <source>
        <dbReference type="EMBL" id="KYQ58698.1"/>
    </source>
</evidence>
<name>A0A151XEK4_9HYME</name>
<dbReference type="EMBL" id="KQ982254">
    <property type="protein sequence ID" value="KYQ58698.1"/>
    <property type="molecule type" value="Genomic_DNA"/>
</dbReference>
<evidence type="ECO:0000313" key="2">
    <source>
        <dbReference type="Proteomes" id="UP000075809"/>
    </source>
</evidence>
<protein>
    <submittedName>
        <fullName evidence="1">Uncharacterized protein</fullName>
    </submittedName>
</protein>
<organism evidence="1 2">
    <name type="scientific">Mycetomoellerius zeteki</name>
    <dbReference type="NCBI Taxonomy" id="64791"/>
    <lineage>
        <taxon>Eukaryota</taxon>
        <taxon>Metazoa</taxon>
        <taxon>Ecdysozoa</taxon>
        <taxon>Arthropoda</taxon>
        <taxon>Hexapoda</taxon>
        <taxon>Insecta</taxon>
        <taxon>Pterygota</taxon>
        <taxon>Neoptera</taxon>
        <taxon>Endopterygota</taxon>
        <taxon>Hymenoptera</taxon>
        <taxon>Apocrita</taxon>
        <taxon>Aculeata</taxon>
        <taxon>Formicoidea</taxon>
        <taxon>Formicidae</taxon>
        <taxon>Myrmicinae</taxon>
        <taxon>Mycetomoellerius</taxon>
    </lineage>
</organism>
<dbReference type="AlphaFoldDB" id="A0A151XEK4"/>